<name>A0A1M6RJ60_9GAMM</name>
<evidence type="ECO:0000313" key="2">
    <source>
        <dbReference type="Proteomes" id="UP000184497"/>
    </source>
</evidence>
<dbReference type="RefSeq" id="WP_175547557.1">
    <property type="nucleotide sequence ID" value="NZ_FRAQ01000001.1"/>
</dbReference>
<dbReference type="AlphaFoldDB" id="A0A1M6RJ60"/>
<keyword evidence="2" id="KW-1185">Reference proteome</keyword>
<dbReference type="EMBL" id="FRAQ01000001">
    <property type="protein sequence ID" value="SHK32482.1"/>
    <property type="molecule type" value="Genomic_DNA"/>
</dbReference>
<accession>A0A1M6RJ60</accession>
<reference evidence="2" key="1">
    <citation type="submission" date="2016-11" db="EMBL/GenBank/DDBJ databases">
        <authorList>
            <person name="Varghese N."/>
            <person name="Submissions S."/>
        </authorList>
    </citation>
    <scope>NUCLEOTIDE SEQUENCE [LARGE SCALE GENOMIC DNA]</scope>
    <source>
        <strain evidence="2">CGMCC 1.10835</strain>
    </source>
</reference>
<dbReference type="Proteomes" id="UP000184497">
    <property type="component" value="Unassembled WGS sequence"/>
</dbReference>
<organism evidence="1 2">
    <name type="scientific">Marinobacter antarcticus</name>
    <dbReference type="NCBI Taxonomy" id="564117"/>
    <lineage>
        <taxon>Bacteria</taxon>
        <taxon>Pseudomonadati</taxon>
        <taxon>Pseudomonadota</taxon>
        <taxon>Gammaproteobacteria</taxon>
        <taxon>Pseudomonadales</taxon>
        <taxon>Marinobacteraceae</taxon>
        <taxon>Marinobacter</taxon>
    </lineage>
</organism>
<evidence type="ECO:0000313" key="1">
    <source>
        <dbReference type="EMBL" id="SHK32482.1"/>
    </source>
</evidence>
<proteinExistence type="predicted"/>
<gene>
    <name evidence="1" type="ORF">SAMN05216369_1541</name>
</gene>
<sequence length="54" mass="6060">MNAPVQQTRVEVLSRLYSMKLEQIEQANRQGGSLRNQVLEAEAEAIFNALKSAK</sequence>
<protein>
    <submittedName>
        <fullName evidence="1">Uncharacterized protein</fullName>
    </submittedName>
</protein>